<keyword evidence="2" id="KW-1185">Reference proteome</keyword>
<organism evidence="1 2">
    <name type="scientific">Methylophilales bacterium MBRS-H7</name>
    <dbReference type="NCBI Taxonomy" id="1623450"/>
    <lineage>
        <taxon>Bacteria</taxon>
        <taxon>Pseudomonadati</taxon>
        <taxon>Pseudomonadota</taxon>
        <taxon>Betaproteobacteria</taxon>
        <taxon>Nitrosomonadales</taxon>
        <taxon>OM43 clade</taxon>
    </lineage>
</organism>
<dbReference type="OrthoDB" id="9800597at2"/>
<sequence length="103" mass="12094">MNNYYKYHIFICLNERDDGAQCCSQFNALKIFDYMKQKIKTLNLRGKGLVRINRSGCFDRCSEGPMLVVYPDAVWYTFIDEADIDEIIQSHIINNTTVERLMI</sequence>
<dbReference type="EMBL" id="CP011002">
    <property type="protein sequence ID" value="AKO65884.1"/>
    <property type="molecule type" value="Genomic_DNA"/>
</dbReference>
<dbReference type="CDD" id="cd02980">
    <property type="entry name" value="TRX_Fd_family"/>
    <property type="match status" value="1"/>
</dbReference>
<evidence type="ECO:0000313" key="2">
    <source>
        <dbReference type="Proteomes" id="UP000066549"/>
    </source>
</evidence>
<dbReference type="AlphaFoldDB" id="A0A0H4IZF7"/>
<protein>
    <recommendedName>
        <fullName evidence="3">2Fe-2S ferredoxin</fullName>
    </recommendedName>
</protein>
<accession>A0A0H4IZF7</accession>
<evidence type="ECO:0008006" key="3">
    <source>
        <dbReference type="Google" id="ProtNLM"/>
    </source>
</evidence>
<dbReference type="InterPro" id="IPR036249">
    <property type="entry name" value="Thioredoxin-like_sf"/>
</dbReference>
<proteinExistence type="predicted"/>
<dbReference type="Proteomes" id="UP000066549">
    <property type="component" value="Chromosome"/>
</dbReference>
<name>A0A0H4IZF7_9PROT</name>
<reference evidence="1 2" key="1">
    <citation type="submission" date="2015-03" db="EMBL/GenBank/DDBJ databases">
        <title>Comparative analysis of the OM43 clade including a novel species from Red Sea uncovers genomic and metabolic diversity among marine methylotrophs.</title>
        <authorList>
            <person name="Jimenez-Infante F."/>
            <person name="Ngugi D.K."/>
            <person name="Vinu M."/>
            <person name="Alam I."/>
            <person name="Kamau A."/>
            <person name="Blom J."/>
            <person name="Bajic V.B."/>
            <person name="Stingl U."/>
        </authorList>
    </citation>
    <scope>NUCLEOTIDE SEQUENCE [LARGE SCALE GENOMIC DNA]</scope>
    <source>
        <strain evidence="1 2">MBRSH7</strain>
    </source>
</reference>
<gene>
    <name evidence="1" type="ORF">VI33_03985</name>
</gene>
<dbReference type="SUPFAM" id="SSF52833">
    <property type="entry name" value="Thioredoxin-like"/>
    <property type="match status" value="1"/>
</dbReference>
<evidence type="ECO:0000313" key="1">
    <source>
        <dbReference type="EMBL" id="AKO65884.1"/>
    </source>
</evidence>
<dbReference type="Gene3D" id="3.40.30.10">
    <property type="entry name" value="Glutaredoxin"/>
    <property type="match status" value="1"/>
</dbReference>